<comment type="catalytic activity">
    <reaction evidence="11">
        <text>(8S)-8-amino-7-oxononanoate + S-adenosyl-L-methionine = S-adenosyl-4-methylsulfanyl-2-oxobutanoate + (7R,8S)-7,8-diammoniononanoate</text>
        <dbReference type="Rhea" id="RHEA:16861"/>
        <dbReference type="ChEBI" id="CHEBI:16490"/>
        <dbReference type="ChEBI" id="CHEBI:59789"/>
        <dbReference type="ChEBI" id="CHEBI:149468"/>
        <dbReference type="ChEBI" id="CHEBI:149469"/>
        <dbReference type="EC" id="2.6.1.62"/>
    </reaction>
</comment>
<comment type="subcellular location">
    <subcellularLocation>
        <location evidence="2 11">Cytoplasm</location>
    </subcellularLocation>
</comment>
<keyword evidence="8 11" id="KW-0093">Biotin biosynthesis</keyword>
<evidence type="ECO:0000313" key="13">
    <source>
        <dbReference type="Proteomes" id="UP000671879"/>
    </source>
</evidence>
<dbReference type="NCBIfam" id="TIGR00508">
    <property type="entry name" value="bioA"/>
    <property type="match status" value="1"/>
</dbReference>
<name>A0A9Q7EV43_9BACT</name>
<keyword evidence="13" id="KW-1185">Reference proteome</keyword>
<dbReference type="Proteomes" id="UP000671879">
    <property type="component" value="Chromosome"/>
</dbReference>
<dbReference type="SUPFAM" id="SSF53383">
    <property type="entry name" value="PLP-dependent transferases"/>
    <property type="match status" value="1"/>
</dbReference>
<feature type="binding site" evidence="11">
    <location>
        <position position="317"/>
    </location>
    <ligand>
        <name>substrate</name>
    </ligand>
</feature>
<comment type="cofactor">
    <cofactor evidence="1 11">
        <name>pyridoxal 5'-phosphate</name>
        <dbReference type="ChEBI" id="CHEBI:597326"/>
    </cofactor>
</comment>
<dbReference type="InterPro" id="IPR015422">
    <property type="entry name" value="PyrdxlP-dep_Trfase_small"/>
</dbReference>
<dbReference type="InterPro" id="IPR005815">
    <property type="entry name" value="BioA"/>
</dbReference>
<comment type="subunit">
    <text evidence="3 11">Homodimer.</text>
</comment>
<dbReference type="FunFam" id="3.40.640.10:FF:000078">
    <property type="entry name" value="Adenosylmethionine-8-amino-7-oxononanoate aminotransferase"/>
    <property type="match status" value="1"/>
</dbReference>
<dbReference type="GO" id="GO:0004015">
    <property type="term" value="F:adenosylmethionine-8-amino-7-oxononanoate transaminase activity"/>
    <property type="evidence" value="ECO:0007669"/>
    <property type="project" value="UniProtKB-UniRule"/>
</dbReference>
<feature type="binding site" evidence="11">
    <location>
        <begin position="115"/>
        <end position="116"/>
    </location>
    <ligand>
        <name>pyridoxal 5'-phosphate</name>
        <dbReference type="ChEBI" id="CHEBI:597326"/>
    </ligand>
</feature>
<dbReference type="InterPro" id="IPR005814">
    <property type="entry name" value="Aminotrans_3"/>
</dbReference>
<evidence type="ECO:0000256" key="1">
    <source>
        <dbReference type="ARBA" id="ARBA00001933"/>
    </source>
</evidence>
<dbReference type="RefSeq" id="WP_274373414.1">
    <property type="nucleotide sequence ID" value="NZ_CP072943.1"/>
</dbReference>
<dbReference type="InterPro" id="IPR015421">
    <property type="entry name" value="PyrdxlP-dep_Trfase_major"/>
</dbReference>
<sequence length="446" mass="49291">MSVHDLQRRDRARIWHPCSQMKDYEAHPPFIVDCGRGVWLYDVEGRRCLDAVSSWWVNLFGHGNEDLNEALRRQAEKVAHCIFSDFSHEGAIELAERLVALAPPGLSRVFFADNGSAAVEVALKMSFQYHRLRGDGRRLFLSFSDGYHGETLGALAVGGIGLYGEVFRPLLMETVKVPSPDCFRCPFGRERQGCDAPCFSAMEACLAERGREICAVIVEPLLQGAAGMKMYPPTYLSRLRRACDEARVHLIADEIAVGMGRSGTLFACEQASVSPDFLLVSKGITGGYLPLSLTVTTEDVYGAFYGDYGEGKAFLHSHSYTGNALACALACRTLDLFGEGVLEANAVRGAFLEEAVRSRFEGHRHVGEVRRLGMVTAVELVEGPEKRPFDRSRRMGHAVYRRALERGVLLRPLGDVLYFMPPYVISEEEILFMVDGARGALGDVLA</sequence>
<comment type="pathway">
    <text evidence="11">Cofactor biosynthesis; biotin biosynthesis; 7,8-diaminononanoate from 8-amino-7-oxononanoate (SAM route): step 1/1.</text>
</comment>
<keyword evidence="6 11" id="KW-0808">Transferase</keyword>
<comment type="function">
    <text evidence="11">Catalyzes the transfer of the alpha-amino group from S-adenosyl-L-methionine (SAM) to 7-keto-8-aminopelargonic acid (KAPA) to form 7,8-diaminopelargonic acid (DAPA). It is the only aminotransferase known to utilize SAM as an amino donor.</text>
</comment>
<evidence type="ECO:0000256" key="10">
    <source>
        <dbReference type="ARBA" id="ARBA00060970"/>
    </source>
</evidence>
<evidence type="ECO:0000256" key="2">
    <source>
        <dbReference type="ARBA" id="ARBA00004496"/>
    </source>
</evidence>
<dbReference type="Gene3D" id="3.40.640.10">
    <property type="entry name" value="Type I PLP-dependent aspartate aminotransferase-like (Major domain)"/>
    <property type="match status" value="1"/>
</dbReference>
<dbReference type="Gene3D" id="3.90.1150.10">
    <property type="entry name" value="Aspartate Aminotransferase, domain 1"/>
    <property type="match status" value="1"/>
</dbReference>
<dbReference type="InterPro" id="IPR015424">
    <property type="entry name" value="PyrdxlP-dep_Trfase"/>
</dbReference>
<evidence type="ECO:0000313" key="12">
    <source>
        <dbReference type="EMBL" id="QTX32198.1"/>
    </source>
</evidence>
<dbReference type="Pfam" id="PF00202">
    <property type="entry name" value="Aminotran_3"/>
    <property type="match status" value="1"/>
</dbReference>
<dbReference type="InterPro" id="IPR049704">
    <property type="entry name" value="Aminotrans_3_PPA_site"/>
</dbReference>
<dbReference type="GO" id="GO:0030170">
    <property type="term" value="F:pyridoxal phosphate binding"/>
    <property type="evidence" value="ECO:0007669"/>
    <property type="project" value="UniProtKB-UniRule"/>
</dbReference>
<gene>
    <name evidence="11 12" type="primary">bioA</name>
    <name evidence="12" type="ORF">KAR29_12960</name>
</gene>
<comment type="similarity">
    <text evidence="10 11">Belongs to the class-III pyridoxal-phosphate-dependent aminotransferase family. BioA subfamily.</text>
</comment>
<evidence type="ECO:0000256" key="5">
    <source>
        <dbReference type="ARBA" id="ARBA00022576"/>
    </source>
</evidence>
<evidence type="ECO:0000256" key="8">
    <source>
        <dbReference type="ARBA" id="ARBA00022756"/>
    </source>
</evidence>
<dbReference type="EMBL" id="CP072943">
    <property type="protein sequence ID" value="QTX32198.1"/>
    <property type="molecule type" value="Genomic_DNA"/>
</dbReference>
<evidence type="ECO:0000256" key="7">
    <source>
        <dbReference type="ARBA" id="ARBA00022691"/>
    </source>
</evidence>
<feature type="binding site" evidence="11">
    <location>
        <position position="411"/>
    </location>
    <ligand>
        <name>substrate</name>
    </ligand>
</feature>
<dbReference type="CDD" id="cd00610">
    <property type="entry name" value="OAT_like"/>
    <property type="match status" value="1"/>
</dbReference>
<dbReference type="GO" id="GO:0009102">
    <property type="term" value="P:biotin biosynthetic process"/>
    <property type="evidence" value="ECO:0007669"/>
    <property type="project" value="UniProtKB-UniRule"/>
</dbReference>
<dbReference type="PANTHER" id="PTHR42684:SF17">
    <property type="entry name" value="ADENOSYLMETHIONINE-8-AMINO-7-OXONONANOATE AMINOTRANSFERASE"/>
    <property type="match status" value="1"/>
</dbReference>
<feature type="binding site" evidence="11">
    <location>
        <position position="55"/>
    </location>
    <ligand>
        <name>substrate</name>
    </ligand>
</feature>
<dbReference type="GO" id="GO:0005737">
    <property type="term" value="C:cytoplasm"/>
    <property type="evidence" value="ECO:0007669"/>
    <property type="project" value="UniProtKB-SubCell"/>
</dbReference>
<feature type="binding site" evidence="11">
    <location>
        <position position="253"/>
    </location>
    <ligand>
        <name>pyridoxal 5'-phosphate</name>
        <dbReference type="ChEBI" id="CHEBI:597326"/>
    </ligand>
</feature>
<dbReference type="AlphaFoldDB" id="A0A9Q7EV43"/>
<feature type="modified residue" description="N6-(pyridoxal phosphate)lysine" evidence="11">
    <location>
        <position position="282"/>
    </location>
</feature>
<evidence type="ECO:0000256" key="9">
    <source>
        <dbReference type="ARBA" id="ARBA00022898"/>
    </source>
</evidence>
<dbReference type="PANTHER" id="PTHR42684">
    <property type="entry name" value="ADENOSYLMETHIONINE-8-AMINO-7-OXONONANOATE AMINOTRANSFERASE"/>
    <property type="match status" value="1"/>
</dbReference>
<feature type="binding site" evidence="11">
    <location>
        <position position="282"/>
    </location>
    <ligand>
        <name>substrate</name>
    </ligand>
</feature>
<reference evidence="13" key="1">
    <citation type="submission" date="2021-04" db="EMBL/GenBank/DDBJ databases">
        <title>A novel Synergistetes isolate from a pyrite-forming mixed culture.</title>
        <authorList>
            <person name="Bunk B."/>
            <person name="Sproer C."/>
            <person name="Spring S."/>
            <person name="Pester M."/>
        </authorList>
    </citation>
    <scope>NUCLEOTIDE SEQUENCE [LARGE SCALE GENOMIC DNA]</scope>
    <source>
        <strain evidence="13">J.5.4.2-T.3.5.2</strain>
    </source>
</reference>
<dbReference type="EC" id="2.6.1.62" evidence="11"/>
<dbReference type="KEGG" id="aram:KAR29_12960"/>
<dbReference type="HAMAP" id="MF_00834">
    <property type="entry name" value="BioA"/>
    <property type="match status" value="1"/>
</dbReference>
<feature type="binding site" evidence="11">
    <location>
        <begin position="318"/>
        <end position="319"/>
    </location>
    <ligand>
        <name>pyridoxal 5'-phosphate</name>
        <dbReference type="ChEBI" id="CHEBI:597326"/>
    </ligand>
</feature>
<evidence type="ECO:0000256" key="3">
    <source>
        <dbReference type="ARBA" id="ARBA00011738"/>
    </source>
</evidence>
<evidence type="ECO:0000256" key="11">
    <source>
        <dbReference type="HAMAP-Rule" id="MF_00834"/>
    </source>
</evidence>
<feature type="binding site" evidence="11">
    <location>
        <position position="147"/>
    </location>
    <ligand>
        <name>substrate</name>
    </ligand>
</feature>
<keyword evidence="4 11" id="KW-0963">Cytoplasm</keyword>
<dbReference type="PROSITE" id="PS00600">
    <property type="entry name" value="AA_TRANSFER_CLASS_3"/>
    <property type="match status" value="1"/>
</dbReference>
<keyword evidence="5 11" id="KW-0032">Aminotransferase</keyword>
<keyword evidence="7 11" id="KW-0949">S-adenosyl-L-methionine</keyword>
<organism evidence="12 13">
    <name type="scientific">Aminithiophilus ramosus</name>
    <dbReference type="NCBI Taxonomy" id="3029084"/>
    <lineage>
        <taxon>Bacteria</taxon>
        <taxon>Thermotogati</taxon>
        <taxon>Synergistota</taxon>
        <taxon>Synergistia</taxon>
        <taxon>Synergistales</taxon>
        <taxon>Aminithiophilaceae</taxon>
        <taxon>Aminithiophilus</taxon>
    </lineage>
</organism>
<evidence type="ECO:0000256" key="4">
    <source>
        <dbReference type="ARBA" id="ARBA00022490"/>
    </source>
</evidence>
<evidence type="ECO:0000256" key="6">
    <source>
        <dbReference type="ARBA" id="ARBA00022679"/>
    </source>
</evidence>
<proteinExistence type="inferred from homology"/>
<accession>A0A9Q7EV43</accession>
<feature type="site" description="Participates in the substrate recognition with KAPA and in a stacking interaction with the adenine ring of SAM" evidence="11">
    <location>
        <position position="18"/>
    </location>
</feature>
<keyword evidence="9 11" id="KW-0663">Pyridoxal phosphate</keyword>
<protein>
    <recommendedName>
        <fullName evidence="11">Adenosylmethionine-8-amino-7-oxononanoate aminotransferase</fullName>
        <ecNumber evidence="11">2.6.1.62</ecNumber>
    </recommendedName>
    <alternativeName>
        <fullName evidence="11">7,8-diamino-pelargonic acid aminotransferase</fullName>
        <shortName evidence="11">DAPA AT</shortName>
        <shortName evidence="11">DAPA aminotransferase</shortName>
    </alternativeName>
    <alternativeName>
        <fullName evidence="11">7,8-diaminononanoate synthase</fullName>
        <shortName evidence="11">DANS</shortName>
    </alternativeName>
    <alternativeName>
        <fullName evidence="11">Diaminopelargonic acid synthase</fullName>
    </alternativeName>
</protein>